<accession>A0A0C1QZ53</accession>
<name>A0A0C1QZ53_9RICK</name>
<protein>
    <submittedName>
        <fullName evidence="2">Uncharacterized protein in dnaA 5'region</fullName>
    </submittedName>
</protein>
<evidence type="ECO:0000313" key="2">
    <source>
        <dbReference type="EMBL" id="KIE05290.1"/>
    </source>
</evidence>
<sequence length="144" mass="16451">MRWNVMGKYSGDIALSKAWDILTNSPNSFLIDVRTIEECIFVGAPWLKEIGKETVHMPWRLFPNMEINPHFITGITKIVPDINSELLFICRSGARSGEAAQNLAEHGYKYCYNITEGFEGNLNNKYQRGNLSGWKAANLPWRQN</sequence>
<proteinExistence type="predicted"/>
<dbReference type="AlphaFoldDB" id="A0A0C1QZ53"/>
<dbReference type="Pfam" id="PF00581">
    <property type="entry name" value="Rhodanese"/>
    <property type="match status" value="1"/>
</dbReference>
<evidence type="ECO:0000259" key="1">
    <source>
        <dbReference type="PROSITE" id="PS50206"/>
    </source>
</evidence>
<dbReference type="EMBL" id="JSWE01000096">
    <property type="protein sequence ID" value="KIE05290.1"/>
    <property type="molecule type" value="Genomic_DNA"/>
</dbReference>
<dbReference type="STRING" id="86105.NF27_DT00640"/>
<dbReference type="InterPro" id="IPR001763">
    <property type="entry name" value="Rhodanese-like_dom"/>
</dbReference>
<gene>
    <name evidence="2" type="ORF">NF27_DT00640</name>
</gene>
<evidence type="ECO:0000313" key="3">
    <source>
        <dbReference type="Proteomes" id="UP000031258"/>
    </source>
</evidence>
<reference evidence="2 3" key="1">
    <citation type="submission" date="2014-11" db="EMBL/GenBank/DDBJ databases">
        <title>A Rickettsiales Symbiont of Amoebae With Ancient Features.</title>
        <authorList>
            <person name="Schulz F."/>
            <person name="Martijn J."/>
            <person name="Wascher F."/>
            <person name="Kostanjsek R."/>
            <person name="Ettema T.J."/>
            <person name="Horn M."/>
        </authorList>
    </citation>
    <scope>NUCLEOTIDE SEQUENCE [LARGE SCALE GENOMIC DNA]</scope>
    <source>
        <strain evidence="2 3">UWC36</strain>
    </source>
</reference>
<comment type="caution">
    <text evidence="2">The sequence shown here is derived from an EMBL/GenBank/DDBJ whole genome shotgun (WGS) entry which is preliminary data.</text>
</comment>
<dbReference type="PROSITE" id="PS50206">
    <property type="entry name" value="RHODANESE_3"/>
    <property type="match status" value="1"/>
</dbReference>
<organism evidence="2 3">
    <name type="scientific">Candidatus Jidaibacter acanthamoebae</name>
    <dbReference type="NCBI Taxonomy" id="86105"/>
    <lineage>
        <taxon>Bacteria</taxon>
        <taxon>Pseudomonadati</taxon>
        <taxon>Pseudomonadota</taxon>
        <taxon>Alphaproteobacteria</taxon>
        <taxon>Rickettsiales</taxon>
        <taxon>Candidatus Midichloriaceae</taxon>
        <taxon>Candidatus Jidaibacter</taxon>
    </lineage>
</organism>
<dbReference type="SUPFAM" id="SSF52821">
    <property type="entry name" value="Rhodanese/Cell cycle control phosphatase"/>
    <property type="match status" value="1"/>
</dbReference>
<dbReference type="InterPro" id="IPR036873">
    <property type="entry name" value="Rhodanese-like_dom_sf"/>
</dbReference>
<dbReference type="Proteomes" id="UP000031258">
    <property type="component" value="Unassembled WGS sequence"/>
</dbReference>
<dbReference type="Gene3D" id="3.40.250.10">
    <property type="entry name" value="Rhodanese-like domain"/>
    <property type="match status" value="1"/>
</dbReference>
<feature type="domain" description="Rhodanese" evidence="1">
    <location>
        <begin position="24"/>
        <end position="130"/>
    </location>
</feature>
<keyword evidence="3" id="KW-1185">Reference proteome</keyword>
<dbReference type="SMART" id="SM00450">
    <property type="entry name" value="RHOD"/>
    <property type="match status" value="1"/>
</dbReference>